<accession>A0A6P2D0N8</accession>
<evidence type="ECO:0000256" key="1">
    <source>
        <dbReference type="SAM" id="SignalP"/>
    </source>
</evidence>
<dbReference type="AlphaFoldDB" id="A0A6P2D0N8"/>
<proteinExistence type="predicted"/>
<feature type="signal peptide" evidence="1">
    <location>
        <begin position="1"/>
        <end position="25"/>
    </location>
</feature>
<dbReference type="EMBL" id="LR593886">
    <property type="protein sequence ID" value="VTR94928.1"/>
    <property type="molecule type" value="Genomic_DNA"/>
</dbReference>
<dbReference type="RefSeq" id="WP_162669410.1">
    <property type="nucleotide sequence ID" value="NZ_LR593886.1"/>
</dbReference>
<evidence type="ECO:0000313" key="3">
    <source>
        <dbReference type="Proteomes" id="UP000464178"/>
    </source>
</evidence>
<reference evidence="2 3" key="1">
    <citation type="submission" date="2019-05" db="EMBL/GenBank/DDBJ databases">
        <authorList>
            <consortium name="Science for Life Laboratories"/>
        </authorList>
    </citation>
    <scope>NUCLEOTIDE SEQUENCE [LARGE SCALE GENOMIC DNA]</scope>
    <source>
        <strain evidence="2">Soil9</strain>
    </source>
</reference>
<name>A0A6P2D0N8_9BACT</name>
<evidence type="ECO:0000313" key="2">
    <source>
        <dbReference type="EMBL" id="VTR94928.1"/>
    </source>
</evidence>
<keyword evidence="3" id="KW-1185">Reference proteome</keyword>
<dbReference type="Proteomes" id="UP000464178">
    <property type="component" value="Chromosome"/>
</dbReference>
<gene>
    <name evidence="2" type="ORF">SOIL9_27860</name>
</gene>
<keyword evidence="1" id="KW-0732">Signal</keyword>
<organism evidence="2 3">
    <name type="scientific">Gemmata massiliana</name>
    <dbReference type="NCBI Taxonomy" id="1210884"/>
    <lineage>
        <taxon>Bacteria</taxon>
        <taxon>Pseudomonadati</taxon>
        <taxon>Planctomycetota</taxon>
        <taxon>Planctomycetia</taxon>
        <taxon>Gemmatales</taxon>
        <taxon>Gemmataceae</taxon>
        <taxon>Gemmata</taxon>
    </lineage>
</organism>
<dbReference type="KEGG" id="gms:SOIL9_27860"/>
<sequence length="125" mass="13463">MFPRCSKLFAFIAASLAVMTTFASAADAGWVTIKNDTNKAIVVQEVVTVNGKVVRGKPVKLLAGESFREFQSMAGVKSYEIVDAANTKMSIWSGNLNCKSDMQSFSVTTLQGKVGVTQLPEPKKP</sequence>
<feature type="chain" id="PRO_5026852996" evidence="1">
    <location>
        <begin position="26"/>
        <end position="125"/>
    </location>
</feature>
<protein>
    <submittedName>
        <fullName evidence="2">Uncharacterized protein</fullName>
    </submittedName>
</protein>